<evidence type="ECO:0000313" key="7">
    <source>
        <dbReference type="EMBL" id="AVO52143.1"/>
    </source>
</evidence>
<dbReference type="RefSeq" id="WP_106736977.1">
    <property type="nucleotide sequence ID" value="NZ_CP027657.1"/>
</dbReference>
<name>A0A2R3QK79_ECTME</name>
<gene>
    <name evidence="7" type="ORF">C7A17_04955</name>
</gene>
<dbReference type="OrthoDB" id="9780340at2"/>
<dbReference type="InterPro" id="IPR012336">
    <property type="entry name" value="Thioredoxin-like_fold"/>
</dbReference>
<dbReference type="GO" id="GO:0016491">
    <property type="term" value="F:oxidoreductase activity"/>
    <property type="evidence" value="ECO:0007669"/>
    <property type="project" value="UniProtKB-KW"/>
</dbReference>
<dbReference type="SUPFAM" id="SSF52833">
    <property type="entry name" value="Thioredoxin-like"/>
    <property type="match status" value="1"/>
</dbReference>
<dbReference type="PANTHER" id="PTHR13887">
    <property type="entry name" value="GLUTATHIONE S-TRANSFERASE KAPPA"/>
    <property type="match status" value="1"/>
</dbReference>
<accession>A0A2R3QK79</accession>
<proteinExistence type="inferred from homology"/>
<keyword evidence="5" id="KW-0676">Redox-active center</keyword>
<dbReference type="Proteomes" id="UP000238327">
    <property type="component" value="Chromosome"/>
</dbReference>
<dbReference type="AlphaFoldDB" id="A0A2R3QK79"/>
<dbReference type="Gene3D" id="3.40.30.10">
    <property type="entry name" value="Glutaredoxin"/>
    <property type="match status" value="1"/>
</dbReference>
<feature type="domain" description="Thioredoxin" evidence="6">
    <location>
        <begin position="17"/>
        <end position="218"/>
    </location>
</feature>
<evidence type="ECO:0000256" key="3">
    <source>
        <dbReference type="ARBA" id="ARBA00023002"/>
    </source>
</evidence>
<dbReference type="PANTHER" id="PTHR13887:SF14">
    <property type="entry name" value="DISULFIDE BOND FORMATION PROTEIN D"/>
    <property type="match status" value="1"/>
</dbReference>
<evidence type="ECO:0000256" key="1">
    <source>
        <dbReference type="ARBA" id="ARBA00005791"/>
    </source>
</evidence>
<evidence type="ECO:0000313" key="8">
    <source>
        <dbReference type="Proteomes" id="UP000238327"/>
    </source>
</evidence>
<evidence type="ECO:0000256" key="2">
    <source>
        <dbReference type="ARBA" id="ARBA00022729"/>
    </source>
</evidence>
<keyword evidence="2" id="KW-0732">Signal</keyword>
<sequence>MTRKTLVVTLSLLILAVFAGAALLYQGLAPSEQHTEAPHPVQDSSNLVRFHSPVVGPAKAPVTIVEFFDPSCEACRAFHPYVKQILAENPQSVRLVIRYTLFHQASEQAARLLEAARKQDIYLPVLDAILQAQPQWHDDASAAKAWEAAEKVGLDVAKAREEMHSPAIDAILKTDMQDVQTVGVRGTPTFFVNGQPLREFGPAPLRALVMEEVARAGN</sequence>
<keyword evidence="4" id="KW-1015">Disulfide bond</keyword>
<dbReference type="InterPro" id="IPR013766">
    <property type="entry name" value="Thioredoxin_domain"/>
</dbReference>
<reference evidence="7 8" key="1">
    <citation type="submission" date="2018-03" db="EMBL/GenBank/DDBJ databases">
        <title>Complete genome sequence and methylome analysis of Pseudomonas mendocina NEB 698.</title>
        <authorList>
            <person name="Morgan R.D."/>
        </authorList>
    </citation>
    <scope>NUCLEOTIDE SEQUENCE [LARGE SCALE GENOMIC DNA]</scope>
    <source>
        <strain evidence="7 8">NEB698</strain>
    </source>
</reference>
<dbReference type="InterPro" id="IPR036249">
    <property type="entry name" value="Thioredoxin-like_sf"/>
</dbReference>
<evidence type="ECO:0000256" key="4">
    <source>
        <dbReference type="ARBA" id="ARBA00023157"/>
    </source>
</evidence>
<organism evidence="7 8">
    <name type="scientific">Ectopseudomonas mendocina</name>
    <name type="common">Pseudomonas mendocina</name>
    <dbReference type="NCBI Taxonomy" id="300"/>
    <lineage>
        <taxon>Bacteria</taxon>
        <taxon>Pseudomonadati</taxon>
        <taxon>Pseudomonadota</taxon>
        <taxon>Gammaproteobacteria</taxon>
        <taxon>Pseudomonadales</taxon>
        <taxon>Pseudomonadaceae</taxon>
        <taxon>Ectopseudomonas</taxon>
    </lineage>
</organism>
<protein>
    <submittedName>
        <fullName evidence="7">Disulfide bond formation protein DsbA</fullName>
    </submittedName>
</protein>
<evidence type="ECO:0000256" key="5">
    <source>
        <dbReference type="ARBA" id="ARBA00023284"/>
    </source>
</evidence>
<comment type="similarity">
    <text evidence="1">Belongs to the thioredoxin family. DsbA subfamily.</text>
</comment>
<keyword evidence="3" id="KW-0560">Oxidoreductase</keyword>
<dbReference type="PROSITE" id="PS51352">
    <property type="entry name" value="THIOREDOXIN_2"/>
    <property type="match status" value="1"/>
</dbReference>
<evidence type="ECO:0000259" key="6">
    <source>
        <dbReference type="PROSITE" id="PS51352"/>
    </source>
</evidence>
<dbReference type="EMBL" id="CP027657">
    <property type="protein sequence ID" value="AVO52143.1"/>
    <property type="molecule type" value="Genomic_DNA"/>
</dbReference>
<dbReference type="Pfam" id="PF13462">
    <property type="entry name" value="Thioredoxin_4"/>
    <property type="match status" value="1"/>
</dbReference>